<keyword evidence="4" id="KW-1185">Reference proteome</keyword>
<keyword evidence="1" id="KW-0732">Signal</keyword>
<evidence type="ECO:0000256" key="1">
    <source>
        <dbReference type="SAM" id="SignalP"/>
    </source>
</evidence>
<dbReference type="EMBL" id="JAAQPH010000019">
    <property type="protein sequence ID" value="NIA71169.1"/>
    <property type="molecule type" value="Genomic_DNA"/>
</dbReference>
<dbReference type="InterPro" id="IPR007863">
    <property type="entry name" value="Peptidase_M16_C"/>
</dbReference>
<dbReference type="PANTHER" id="PTHR11851">
    <property type="entry name" value="METALLOPROTEASE"/>
    <property type="match status" value="1"/>
</dbReference>
<dbReference type="InterPro" id="IPR050361">
    <property type="entry name" value="MPP/UQCRC_Complex"/>
</dbReference>
<feature type="signal peptide" evidence="1">
    <location>
        <begin position="1"/>
        <end position="20"/>
    </location>
</feature>
<dbReference type="PANTHER" id="PTHR11851:SF224">
    <property type="entry name" value="PROCESSING PROTEASE"/>
    <property type="match status" value="1"/>
</dbReference>
<evidence type="ECO:0000313" key="4">
    <source>
        <dbReference type="Proteomes" id="UP000761264"/>
    </source>
</evidence>
<gene>
    <name evidence="3" type="ORF">HBA54_21450</name>
</gene>
<dbReference type="SUPFAM" id="SSF63411">
    <property type="entry name" value="LuxS/MPP-like metallohydrolase"/>
    <property type="match status" value="2"/>
</dbReference>
<dbReference type="Pfam" id="PF05193">
    <property type="entry name" value="Peptidase_M16_C"/>
    <property type="match status" value="1"/>
</dbReference>
<dbReference type="AlphaFoldDB" id="A0A967F162"/>
<evidence type="ECO:0000313" key="3">
    <source>
        <dbReference type="EMBL" id="NIA71169.1"/>
    </source>
</evidence>
<sequence length="450" mass="48306">MLPARTFILAGLLVVLTAFAAFQARAVEVQRVVSPGGIEAWLVEDHSNPIIALELAFRGGASLDPATKPGLAYMVSTLIDEGAGPLDSQSFQGALDDLSINLRFQAGLDGFNGSLSTLTENSGRAFELLRLALTAPRFDPEPVERIRSQILSRLSREAEDPDVIAGRTLRRLMFQEHPYARPTRGTEASIAAITSDDLHGFVRARFGRDELFVGVVGDITPEALKTVLDQTFLPLPVKAEPFSVAEAAVQSAGDLVVIEKNIPQSVVSLGQAGIKRDDPDYYAAYVVNHVLGGGGFSSRLVEEVREKRGLAYSVYSYLGPLDHGALVGGGVATQNERVGESLDLIRAEWARMADEGPSAEELEQAKRFLTGSFPLRFSSSGNIAGMLVGMQLEDLGIDYLDKRNSFIEAVDLAMAQRVAKRLYRPDDLTVVVVGAPAGVTPTREAPAGGS</sequence>
<protein>
    <submittedName>
        <fullName evidence="3">Insulinase family protein</fullName>
    </submittedName>
</protein>
<organism evidence="3 4">
    <name type="scientific">Pelagibius litoralis</name>
    <dbReference type="NCBI Taxonomy" id="374515"/>
    <lineage>
        <taxon>Bacteria</taxon>
        <taxon>Pseudomonadati</taxon>
        <taxon>Pseudomonadota</taxon>
        <taxon>Alphaproteobacteria</taxon>
        <taxon>Rhodospirillales</taxon>
        <taxon>Rhodovibrionaceae</taxon>
        <taxon>Pelagibius</taxon>
    </lineage>
</organism>
<accession>A0A967F162</accession>
<feature type="chain" id="PRO_5037192548" evidence="1">
    <location>
        <begin position="21"/>
        <end position="450"/>
    </location>
</feature>
<comment type="caution">
    <text evidence="3">The sequence shown here is derived from an EMBL/GenBank/DDBJ whole genome shotgun (WGS) entry which is preliminary data.</text>
</comment>
<dbReference type="InterPro" id="IPR011249">
    <property type="entry name" value="Metalloenz_LuxS/M16"/>
</dbReference>
<proteinExistence type="predicted"/>
<name>A0A967F162_9PROT</name>
<feature type="domain" description="Peptidase M16 C-terminal" evidence="2">
    <location>
        <begin position="193"/>
        <end position="367"/>
    </location>
</feature>
<dbReference type="Gene3D" id="3.30.830.10">
    <property type="entry name" value="Metalloenzyme, LuxS/M16 peptidase-like"/>
    <property type="match status" value="2"/>
</dbReference>
<reference evidence="3" key="1">
    <citation type="submission" date="2020-03" db="EMBL/GenBank/DDBJ databases">
        <title>Genome of Pelagibius litoralis DSM 21314T.</title>
        <authorList>
            <person name="Wang G."/>
        </authorList>
    </citation>
    <scope>NUCLEOTIDE SEQUENCE</scope>
    <source>
        <strain evidence="3">DSM 21314</strain>
    </source>
</reference>
<dbReference type="GO" id="GO:0046872">
    <property type="term" value="F:metal ion binding"/>
    <property type="evidence" value="ECO:0007669"/>
    <property type="project" value="InterPro"/>
</dbReference>
<dbReference type="Proteomes" id="UP000761264">
    <property type="component" value="Unassembled WGS sequence"/>
</dbReference>
<evidence type="ECO:0000259" key="2">
    <source>
        <dbReference type="Pfam" id="PF05193"/>
    </source>
</evidence>